<dbReference type="AlphaFoldDB" id="A0AAQ4FDR9"/>
<sequence length="268" mass="30540">MVQQPSVKRIVFYMQHKLDVTGECIASCKVCNKPIKFIVVEGPVSPVLGRNACELLKLVKRVHVLEQHEDNSDLYNGLGCIKGFTLIHLKHDVRNSENRPPRKVPFEIRKNVKKELDNMEENGVIKKINEPTPFYTQMVIVKQTGKLRICLDPTDLNKILLRRHFPLKTLEEFGAQVSRSKYFTLLNLKKGFWQLTVSEKTQNYVAFSTAWGTHTSLRVPFGIATAPEVFQVITKVLKVLPNVANSMDNILIYAKAPDDLKKNTEAVQ</sequence>
<organism evidence="2 3">
    <name type="scientific">Amblyomma americanum</name>
    <name type="common">Lone star tick</name>
    <dbReference type="NCBI Taxonomy" id="6943"/>
    <lineage>
        <taxon>Eukaryota</taxon>
        <taxon>Metazoa</taxon>
        <taxon>Ecdysozoa</taxon>
        <taxon>Arthropoda</taxon>
        <taxon>Chelicerata</taxon>
        <taxon>Arachnida</taxon>
        <taxon>Acari</taxon>
        <taxon>Parasitiformes</taxon>
        <taxon>Ixodida</taxon>
        <taxon>Ixodoidea</taxon>
        <taxon>Ixodidae</taxon>
        <taxon>Amblyomminae</taxon>
        <taxon>Amblyomma</taxon>
    </lineage>
</organism>
<dbReference type="GO" id="GO:0071897">
    <property type="term" value="P:DNA biosynthetic process"/>
    <property type="evidence" value="ECO:0007669"/>
    <property type="project" value="UniProtKB-ARBA"/>
</dbReference>
<evidence type="ECO:0000313" key="2">
    <source>
        <dbReference type="EMBL" id="KAK8785369.1"/>
    </source>
</evidence>
<evidence type="ECO:0000313" key="3">
    <source>
        <dbReference type="Proteomes" id="UP001321473"/>
    </source>
</evidence>
<dbReference type="InterPro" id="IPR043128">
    <property type="entry name" value="Rev_trsase/Diguanyl_cyclase"/>
</dbReference>
<dbReference type="Gene3D" id="3.10.10.10">
    <property type="entry name" value="HIV Type 1 Reverse Transcriptase, subunit A, domain 1"/>
    <property type="match status" value="1"/>
</dbReference>
<gene>
    <name evidence="2" type="ORF">V5799_008266</name>
</gene>
<dbReference type="PANTHER" id="PTHR37984:SF5">
    <property type="entry name" value="PROTEIN NYNRIN-LIKE"/>
    <property type="match status" value="1"/>
</dbReference>
<name>A0AAQ4FDR9_AMBAM</name>
<dbReference type="PANTHER" id="PTHR37984">
    <property type="entry name" value="PROTEIN CBG26694"/>
    <property type="match status" value="1"/>
</dbReference>
<dbReference type="InterPro" id="IPR000477">
    <property type="entry name" value="RT_dom"/>
</dbReference>
<keyword evidence="3" id="KW-1185">Reference proteome</keyword>
<dbReference type="SUPFAM" id="SSF56672">
    <property type="entry name" value="DNA/RNA polymerases"/>
    <property type="match status" value="1"/>
</dbReference>
<proteinExistence type="predicted"/>
<dbReference type="InterPro" id="IPR043502">
    <property type="entry name" value="DNA/RNA_pol_sf"/>
</dbReference>
<reference evidence="2 3" key="1">
    <citation type="journal article" date="2023" name="Arcadia Sci">
        <title>De novo assembly of a long-read Amblyomma americanum tick genome.</title>
        <authorList>
            <person name="Chou S."/>
            <person name="Poskanzer K.E."/>
            <person name="Rollins M."/>
            <person name="Thuy-Boun P.S."/>
        </authorList>
    </citation>
    <scope>NUCLEOTIDE SEQUENCE [LARGE SCALE GENOMIC DNA]</scope>
    <source>
        <strain evidence="2">F_SG_1</strain>
        <tissue evidence="2">Salivary glands</tissue>
    </source>
</reference>
<dbReference type="Proteomes" id="UP001321473">
    <property type="component" value="Unassembled WGS sequence"/>
</dbReference>
<dbReference type="Pfam" id="PF00078">
    <property type="entry name" value="RVT_1"/>
    <property type="match status" value="1"/>
</dbReference>
<accession>A0AAQ4FDR9</accession>
<dbReference type="CDD" id="cd01647">
    <property type="entry name" value="RT_LTR"/>
    <property type="match status" value="1"/>
</dbReference>
<evidence type="ECO:0000259" key="1">
    <source>
        <dbReference type="Pfam" id="PF00078"/>
    </source>
</evidence>
<protein>
    <recommendedName>
        <fullName evidence="1">Reverse transcriptase domain-containing protein</fullName>
    </recommendedName>
</protein>
<feature type="domain" description="Reverse transcriptase" evidence="1">
    <location>
        <begin position="142"/>
        <end position="268"/>
    </location>
</feature>
<comment type="caution">
    <text evidence="2">The sequence shown here is derived from an EMBL/GenBank/DDBJ whole genome shotgun (WGS) entry which is preliminary data.</text>
</comment>
<dbReference type="InterPro" id="IPR050951">
    <property type="entry name" value="Retrovirus_Pol_polyprotein"/>
</dbReference>
<dbReference type="EMBL" id="JARKHS020003629">
    <property type="protein sequence ID" value="KAK8785369.1"/>
    <property type="molecule type" value="Genomic_DNA"/>
</dbReference>
<dbReference type="Gene3D" id="3.30.70.270">
    <property type="match status" value="1"/>
</dbReference>